<evidence type="ECO:0000256" key="3">
    <source>
        <dbReference type="ARBA" id="ARBA00022692"/>
    </source>
</evidence>
<dbReference type="AlphaFoldDB" id="I3T099"/>
<evidence type="ECO:0000313" key="7">
    <source>
        <dbReference type="EMBL" id="AFK45941.1"/>
    </source>
</evidence>
<comment type="similarity">
    <text evidence="2">Belongs to the OB-RGRP/VPS55 family.</text>
</comment>
<dbReference type="GO" id="GO:0016020">
    <property type="term" value="C:membrane"/>
    <property type="evidence" value="ECO:0007669"/>
    <property type="project" value="UniProtKB-SubCell"/>
</dbReference>
<keyword evidence="4 6" id="KW-1133">Transmembrane helix</keyword>
<feature type="transmembrane region" description="Helical" evidence="6">
    <location>
        <begin position="113"/>
        <end position="131"/>
    </location>
</feature>
<dbReference type="KEGG" id="lja:130740987"/>
<proteinExistence type="evidence at transcript level"/>
<dbReference type="PANTHER" id="PTHR12050:SF1">
    <property type="entry name" value="VACUOLAR PROTEIN SORTING-ASSOCIATED PROTEIN 55 HOMOLOG"/>
    <property type="match status" value="1"/>
</dbReference>
<dbReference type="OrthoDB" id="14246at2759"/>
<reference evidence="7" key="1">
    <citation type="submission" date="2012-05" db="EMBL/GenBank/DDBJ databases">
        <authorList>
            <person name="Krishnakumar V."/>
            <person name="Cheung F."/>
            <person name="Xiao Y."/>
            <person name="Chan A."/>
            <person name="Moskal W.A."/>
            <person name="Town C.D."/>
        </authorList>
    </citation>
    <scope>NUCLEOTIDE SEQUENCE</scope>
</reference>
<dbReference type="RefSeq" id="XP_057449714.1">
    <property type="nucleotide sequence ID" value="XM_057593731.1"/>
</dbReference>
<protein>
    <recommendedName>
        <fullName evidence="8">Vacuolar protein sorting-associated protein 55 homolog</fullName>
    </recommendedName>
</protein>
<dbReference type="InterPro" id="IPR007262">
    <property type="entry name" value="Vps55/LEPROT"/>
</dbReference>
<keyword evidence="3 6" id="KW-0812">Transmembrane</keyword>
<dbReference type="OMA" id="CYLWMSD"/>
<organism evidence="7">
    <name type="scientific">Lotus japonicus</name>
    <name type="common">Lotus corniculatus var. japonicus</name>
    <dbReference type="NCBI Taxonomy" id="34305"/>
    <lineage>
        <taxon>Eukaryota</taxon>
        <taxon>Viridiplantae</taxon>
        <taxon>Streptophyta</taxon>
        <taxon>Embryophyta</taxon>
        <taxon>Tracheophyta</taxon>
        <taxon>Spermatophyta</taxon>
        <taxon>Magnoliopsida</taxon>
        <taxon>eudicotyledons</taxon>
        <taxon>Gunneridae</taxon>
        <taxon>Pentapetalae</taxon>
        <taxon>rosids</taxon>
        <taxon>fabids</taxon>
        <taxon>Fabales</taxon>
        <taxon>Fabaceae</taxon>
        <taxon>Papilionoideae</taxon>
        <taxon>50 kb inversion clade</taxon>
        <taxon>NPAAA clade</taxon>
        <taxon>Hologalegina</taxon>
        <taxon>robinioid clade</taxon>
        <taxon>Loteae</taxon>
        <taxon>Lotus</taxon>
    </lineage>
</organism>
<dbReference type="GO" id="GO:0032511">
    <property type="term" value="P:late endosome to vacuole transport via multivesicular body sorting pathway"/>
    <property type="evidence" value="ECO:0007669"/>
    <property type="project" value="TreeGrafter"/>
</dbReference>
<dbReference type="GO" id="GO:0005768">
    <property type="term" value="C:endosome"/>
    <property type="evidence" value="ECO:0007669"/>
    <property type="project" value="TreeGrafter"/>
</dbReference>
<comment type="subcellular location">
    <subcellularLocation>
        <location evidence="1">Membrane</location>
        <topology evidence="1">Multi-pass membrane protein</topology>
    </subcellularLocation>
</comment>
<keyword evidence="5 6" id="KW-0472">Membrane</keyword>
<feature type="transmembrane region" description="Helical" evidence="6">
    <location>
        <begin position="82"/>
        <end position="106"/>
    </location>
</feature>
<evidence type="ECO:0000256" key="1">
    <source>
        <dbReference type="ARBA" id="ARBA00004141"/>
    </source>
</evidence>
<evidence type="ECO:0000256" key="6">
    <source>
        <dbReference type="SAM" id="Phobius"/>
    </source>
</evidence>
<dbReference type="GeneID" id="130740987"/>
<name>I3T099_LOTJA</name>
<evidence type="ECO:0008006" key="8">
    <source>
        <dbReference type="Google" id="ProtNLM"/>
    </source>
</evidence>
<feature type="transmembrane region" description="Helical" evidence="6">
    <location>
        <begin position="17"/>
        <end position="38"/>
    </location>
</feature>
<evidence type="ECO:0000256" key="4">
    <source>
        <dbReference type="ARBA" id="ARBA00022989"/>
    </source>
</evidence>
<feature type="transmembrane region" description="Helical" evidence="6">
    <location>
        <begin position="45"/>
        <end position="62"/>
    </location>
</feature>
<dbReference type="EMBL" id="BT146147">
    <property type="protein sequence ID" value="AFK45941.1"/>
    <property type="molecule type" value="mRNA"/>
</dbReference>
<dbReference type="PANTHER" id="PTHR12050">
    <property type="entry name" value="LEPTIN RECEPTOR-RELATED"/>
    <property type="match status" value="1"/>
</dbReference>
<dbReference type="Pfam" id="PF04133">
    <property type="entry name" value="Vps55"/>
    <property type="match status" value="1"/>
</dbReference>
<sequence>MAELPGYLRSCLNTGKLAFLAILVSGGIVLQILACALYNNWWPMLSAITYVLLPMPLLFFAGSDGDSIFSESDNSWVNFTKFLTGSSLVGGIAIPSILIHAGVIGWGAFAMELSSFFVFILAVLCFLGMSGEDDYYSMI</sequence>
<evidence type="ECO:0000256" key="2">
    <source>
        <dbReference type="ARBA" id="ARBA00005645"/>
    </source>
</evidence>
<evidence type="ECO:0000256" key="5">
    <source>
        <dbReference type="ARBA" id="ARBA00023136"/>
    </source>
</evidence>
<accession>I3T099</accession>